<evidence type="ECO:0000313" key="2">
    <source>
        <dbReference type="Proteomes" id="UP000464674"/>
    </source>
</evidence>
<dbReference type="GeneID" id="95618791"/>
<dbReference type="OrthoDB" id="8478206at2"/>
<accession>A0A857FUB1</accession>
<dbReference type="Proteomes" id="UP000464674">
    <property type="component" value="Chromosome"/>
</dbReference>
<proteinExistence type="predicted"/>
<evidence type="ECO:0000313" key="1">
    <source>
        <dbReference type="EMBL" id="QHC36840.1"/>
    </source>
</evidence>
<dbReference type="AlphaFoldDB" id="A0A857FUB1"/>
<sequence length="548" mass="61242">MNPSRLRKALPHAKLVGLISAERWKKLAAEIGVPGKDRNAVRNDPALIELRISKTRLLREVLDEHGPAIEMVADVVAFLEQHGLAARTTSDVATLPGLEELKPQHRKILSQWNTASRRRWKRDQDVEMLWRKASDALDRLLECSSDRPHAQWKLRRGTSFYMYDQPDSTYNEFEVDLLRQQIESIKNALPDPLNDKLLKAIADKCSAISSELDHLVTAHESGRYPTEEYKEEIEKVTIFVERIKLTGDLLESATGIADLLAVSVFRNLPQLYEVWLLCFLLATLGQVGYPVILDQVRSVTGNKVWNLRYAGAKQPVAKVGTNAWIFFQYKAASHSTMPDFAIFDNPSANGKALAVFDAKFSELHGYGMSDYVGTLEKYRSLGGRALVLEYMTRDDLKFRPRIVFSVRPSGVGLTRLKSELFGIFVTAQAPAIALIDQSASFRPFLHKALRYILAGAKAKRLEDRYISFGSVAVAKSGLIKAIQSREIENTTFDGTALAPLYETLSAIRSAEVRPTLLVATDGEFEDGTLAGLRELAEAIWVLGPSDLN</sequence>
<organism evidence="1 2">
    <name type="scientific">Komagataeibacter xylinus</name>
    <name type="common">Gluconacetobacter xylinus</name>
    <dbReference type="NCBI Taxonomy" id="28448"/>
    <lineage>
        <taxon>Bacteria</taxon>
        <taxon>Pseudomonadati</taxon>
        <taxon>Pseudomonadota</taxon>
        <taxon>Alphaproteobacteria</taxon>
        <taxon>Acetobacterales</taxon>
        <taxon>Acetobacteraceae</taxon>
        <taxon>Komagataeibacter</taxon>
    </lineage>
</organism>
<name>A0A857FUB1_KOMXY</name>
<dbReference type="RefSeq" id="WP_159263342.1">
    <property type="nucleotide sequence ID" value="NZ_CP041348.1"/>
</dbReference>
<dbReference type="EMBL" id="CP041348">
    <property type="protein sequence ID" value="QHC36840.1"/>
    <property type="molecule type" value="Genomic_DNA"/>
</dbReference>
<reference evidence="1 2" key="1">
    <citation type="journal article" date="2020" name="Carbohydr. Polym.">
        <title>Characterization and optimization of production of bacterial cellulose from strain CGMCC 17276 based on whole-genome analysis.</title>
        <authorList>
            <person name="Lu T."/>
            <person name="Gao H."/>
            <person name="Liao B."/>
            <person name="Wu J."/>
            <person name="Zhang W."/>
            <person name="Huang J."/>
            <person name="Liu M."/>
            <person name="Huang J."/>
            <person name="Chang Z."/>
            <person name="Jin M."/>
            <person name="Yi Z."/>
            <person name="Jiang D."/>
        </authorList>
    </citation>
    <scope>NUCLEOTIDE SEQUENCE [LARGE SCALE GENOMIC DNA]</scope>
    <source>
        <strain evidence="1 2">CGMCC 17276</strain>
    </source>
</reference>
<gene>
    <name evidence="1" type="ORF">FMA36_16170</name>
</gene>
<protein>
    <submittedName>
        <fullName evidence="1">VWA domain-containing protein</fullName>
    </submittedName>
</protein>